<feature type="compositionally biased region" description="Low complexity" evidence="2">
    <location>
        <begin position="519"/>
        <end position="535"/>
    </location>
</feature>
<evidence type="ECO:0000256" key="3">
    <source>
        <dbReference type="SAM" id="Phobius"/>
    </source>
</evidence>
<evidence type="ECO:0000313" key="6">
    <source>
        <dbReference type="EMBL" id="KAF1931328.1"/>
    </source>
</evidence>
<evidence type="ECO:0000256" key="4">
    <source>
        <dbReference type="SAM" id="SignalP"/>
    </source>
</evidence>
<feature type="signal peptide" evidence="4">
    <location>
        <begin position="1"/>
        <end position="27"/>
    </location>
</feature>
<accession>A0A6A5RWF0</accession>
<dbReference type="RefSeq" id="XP_033451576.1">
    <property type="nucleotide sequence ID" value="XM_033591639.1"/>
</dbReference>
<dbReference type="Gene3D" id="2.40.70.10">
    <property type="entry name" value="Acid Proteases"/>
    <property type="match status" value="2"/>
</dbReference>
<dbReference type="GO" id="GO:0006508">
    <property type="term" value="P:proteolysis"/>
    <property type="evidence" value="ECO:0007669"/>
    <property type="project" value="UniProtKB-KW"/>
</dbReference>
<keyword evidence="3" id="KW-1133">Transmembrane helix</keyword>
<keyword evidence="3" id="KW-0812">Transmembrane</keyword>
<feature type="chain" id="PRO_5025390566" evidence="4">
    <location>
        <begin position="28"/>
        <end position="709"/>
    </location>
</feature>
<dbReference type="InterPro" id="IPR033121">
    <property type="entry name" value="PEPTIDASE_A1"/>
</dbReference>
<dbReference type="GO" id="GO:0000324">
    <property type="term" value="C:fungal-type vacuole"/>
    <property type="evidence" value="ECO:0007669"/>
    <property type="project" value="TreeGrafter"/>
</dbReference>
<dbReference type="InterPro" id="IPR001461">
    <property type="entry name" value="Aspartic_peptidase_A1"/>
</dbReference>
<dbReference type="SUPFAM" id="SSF50630">
    <property type="entry name" value="Acid proteases"/>
    <property type="match status" value="1"/>
</dbReference>
<comment type="similarity">
    <text evidence="1">Belongs to the peptidase A1 family.</text>
</comment>
<dbReference type="OrthoDB" id="4074350at2759"/>
<dbReference type="InterPro" id="IPR021109">
    <property type="entry name" value="Peptidase_aspartic_dom_sf"/>
</dbReference>
<keyword evidence="4" id="KW-0732">Signal</keyword>
<feature type="transmembrane region" description="Helical" evidence="3">
    <location>
        <begin position="472"/>
        <end position="496"/>
    </location>
</feature>
<evidence type="ECO:0000313" key="7">
    <source>
        <dbReference type="Proteomes" id="UP000800082"/>
    </source>
</evidence>
<dbReference type="GeneID" id="54349307"/>
<feature type="region of interest" description="Disordered" evidence="2">
    <location>
        <begin position="514"/>
        <end position="548"/>
    </location>
</feature>
<protein>
    <submittedName>
        <fullName evidence="6">Acid protease</fullName>
    </submittedName>
</protein>
<name>A0A6A5RWF0_9PLEO</name>
<keyword evidence="7" id="KW-1185">Reference proteome</keyword>
<keyword evidence="6" id="KW-0378">Hydrolase</keyword>
<dbReference type="Proteomes" id="UP000800082">
    <property type="component" value="Unassembled WGS sequence"/>
</dbReference>
<dbReference type="GO" id="GO:0004190">
    <property type="term" value="F:aspartic-type endopeptidase activity"/>
    <property type="evidence" value="ECO:0007669"/>
    <property type="project" value="InterPro"/>
</dbReference>
<feature type="domain" description="Peptidase A1" evidence="5">
    <location>
        <begin position="69"/>
        <end position="432"/>
    </location>
</feature>
<proteinExistence type="inferred from homology"/>
<sequence length="709" mass="77544">MMRPRSGRRCTFLATLLLWTSLSLCSAIYVQKNTTNVPGYTLLQGISSVPAPLTVAPDQGWAGIDGSWNTFSLRAGSQQAIIQVIPSTSSQQIWVVDPAGCTGVFEDTLTNTTVEQLDSSCKSSRGQLFNIIGSNTWYEQGFWALWVGRDNFGLSGNGHYGYDTIGLGLPGEEGPSVDNTTIGTLKNPNFWLGHLGLHPKPTNWSTDVSTIPPVPSYMTMLFEQGNIPSRSYGFTAGSQYHGVAFLSSLTLGGHDASRYIPNDALFVFAPDNERELVVELAGLTANTRTQSNINLLPSSTGNVTLSIDTTVAELWLPQTICDAFEEAFGLTYDNKTGLYLVDDLLHETLKAQNPSITFSLRQSYSSDQIIHITLPYGAFDLQAQRPYRGLNDTTKYFPLRPGKDESQWALGRMFLQEAYITVDHERARFGIYQCDWSYGKPSEVLPIVSPDYAKLAPTVSKTNRTGESHTGVIVGVAVGCVFLVVFIGTAIAGHFWRRRCNAIVAQRAKEAADAEAARKASPTDTDESPSSPTSENGPNVFPKAELPGQTNVYRHEMSTDGKETGSIEVLEVGNTERPVYEMMGDIPKPQEAASRQLSEKESMMVREKNVNGVDPHAVAETTTTTRTRPAPLVSLDEIVMLNSTLPTAGVSPVTPRAPRDGAHLEAGDTFYQLPAYRAQQDGHLLEDSRCPVSPLDAPDNSRRRFSYES</sequence>
<dbReference type="AlphaFoldDB" id="A0A6A5RWF0"/>
<organism evidence="6 7">
    <name type="scientific">Didymella exigua CBS 183.55</name>
    <dbReference type="NCBI Taxonomy" id="1150837"/>
    <lineage>
        <taxon>Eukaryota</taxon>
        <taxon>Fungi</taxon>
        <taxon>Dikarya</taxon>
        <taxon>Ascomycota</taxon>
        <taxon>Pezizomycotina</taxon>
        <taxon>Dothideomycetes</taxon>
        <taxon>Pleosporomycetidae</taxon>
        <taxon>Pleosporales</taxon>
        <taxon>Pleosporineae</taxon>
        <taxon>Didymellaceae</taxon>
        <taxon>Didymella</taxon>
    </lineage>
</organism>
<gene>
    <name evidence="6" type="ORF">M421DRAFT_417979</name>
</gene>
<dbReference type="Pfam" id="PF00026">
    <property type="entry name" value="Asp"/>
    <property type="match status" value="1"/>
</dbReference>
<evidence type="ECO:0000256" key="2">
    <source>
        <dbReference type="SAM" id="MobiDB-lite"/>
    </source>
</evidence>
<feature type="compositionally biased region" description="Basic and acidic residues" evidence="2">
    <location>
        <begin position="699"/>
        <end position="709"/>
    </location>
</feature>
<reference evidence="6" key="1">
    <citation type="journal article" date="2020" name="Stud. Mycol.">
        <title>101 Dothideomycetes genomes: a test case for predicting lifestyles and emergence of pathogens.</title>
        <authorList>
            <person name="Haridas S."/>
            <person name="Albert R."/>
            <person name="Binder M."/>
            <person name="Bloem J."/>
            <person name="Labutti K."/>
            <person name="Salamov A."/>
            <person name="Andreopoulos B."/>
            <person name="Baker S."/>
            <person name="Barry K."/>
            <person name="Bills G."/>
            <person name="Bluhm B."/>
            <person name="Cannon C."/>
            <person name="Castanera R."/>
            <person name="Culley D."/>
            <person name="Daum C."/>
            <person name="Ezra D."/>
            <person name="Gonzalez J."/>
            <person name="Henrissat B."/>
            <person name="Kuo A."/>
            <person name="Liang C."/>
            <person name="Lipzen A."/>
            <person name="Lutzoni F."/>
            <person name="Magnuson J."/>
            <person name="Mondo S."/>
            <person name="Nolan M."/>
            <person name="Ohm R."/>
            <person name="Pangilinan J."/>
            <person name="Park H.-J."/>
            <person name="Ramirez L."/>
            <person name="Alfaro M."/>
            <person name="Sun H."/>
            <person name="Tritt A."/>
            <person name="Yoshinaga Y."/>
            <person name="Zwiers L.-H."/>
            <person name="Turgeon B."/>
            <person name="Goodwin S."/>
            <person name="Spatafora J."/>
            <person name="Crous P."/>
            <person name="Grigoriev I."/>
        </authorList>
    </citation>
    <scope>NUCLEOTIDE SEQUENCE</scope>
    <source>
        <strain evidence="6">CBS 183.55</strain>
    </source>
</reference>
<keyword evidence="6" id="KW-0645">Protease</keyword>
<evidence type="ECO:0000256" key="1">
    <source>
        <dbReference type="ARBA" id="ARBA00007447"/>
    </source>
</evidence>
<dbReference type="EMBL" id="ML978961">
    <property type="protein sequence ID" value="KAF1931328.1"/>
    <property type="molecule type" value="Genomic_DNA"/>
</dbReference>
<feature type="region of interest" description="Disordered" evidence="2">
    <location>
        <begin position="685"/>
        <end position="709"/>
    </location>
</feature>
<keyword evidence="3" id="KW-0472">Membrane</keyword>
<evidence type="ECO:0000259" key="5">
    <source>
        <dbReference type="PROSITE" id="PS51767"/>
    </source>
</evidence>
<dbReference type="PANTHER" id="PTHR47966">
    <property type="entry name" value="BETA-SITE APP-CLEAVING ENZYME, ISOFORM A-RELATED"/>
    <property type="match status" value="1"/>
</dbReference>
<dbReference type="PANTHER" id="PTHR47966:SF51">
    <property type="entry name" value="BETA-SITE APP-CLEAVING ENZYME, ISOFORM A-RELATED"/>
    <property type="match status" value="1"/>
</dbReference>
<dbReference type="PROSITE" id="PS51767">
    <property type="entry name" value="PEPTIDASE_A1"/>
    <property type="match status" value="1"/>
</dbReference>